<evidence type="ECO:0000313" key="3">
    <source>
        <dbReference type="EMBL" id="QYC30753.1"/>
    </source>
</evidence>
<dbReference type="EMBL" id="CP066882">
    <property type="protein sequence ID" value="QYC30753.1"/>
    <property type="molecule type" value="Genomic_DNA"/>
</dbReference>
<keyword evidence="3" id="KW-0378">Hydrolase</keyword>
<evidence type="ECO:0000256" key="1">
    <source>
        <dbReference type="SAM" id="Phobius"/>
    </source>
</evidence>
<dbReference type="RefSeq" id="WP_219474349.1">
    <property type="nucleotide sequence ID" value="NZ_BSCX01000014.1"/>
</dbReference>
<keyword evidence="1" id="KW-0472">Membrane</keyword>
<proteinExistence type="predicted"/>
<evidence type="ECO:0000259" key="2">
    <source>
        <dbReference type="Pfam" id="PF12146"/>
    </source>
</evidence>
<dbReference type="PANTHER" id="PTHR11614">
    <property type="entry name" value="PHOSPHOLIPASE-RELATED"/>
    <property type="match status" value="1"/>
</dbReference>
<keyword evidence="4" id="KW-1185">Reference proteome</keyword>
<keyword evidence="1" id="KW-1133">Transmembrane helix</keyword>
<gene>
    <name evidence="3" type="ORF">HGD80_02850</name>
</gene>
<dbReference type="GO" id="GO:0016787">
    <property type="term" value="F:hydrolase activity"/>
    <property type="evidence" value="ECO:0007669"/>
    <property type="project" value="UniProtKB-KW"/>
</dbReference>
<dbReference type="Proteomes" id="UP000825369">
    <property type="component" value="Chromosome"/>
</dbReference>
<dbReference type="InterPro" id="IPR022742">
    <property type="entry name" value="Hydrolase_4"/>
</dbReference>
<dbReference type="InterPro" id="IPR051044">
    <property type="entry name" value="MAG_DAG_Lipase"/>
</dbReference>
<name>A0ABX8TQN1_9MOLU</name>
<feature type="transmembrane region" description="Helical" evidence="1">
    <location>
        <begin position="7"/>
        <end position="26"/>
    </location>
</feature>
<keyword evidence="1" id="KW-0812">Transmembrane</keyword>
<protein>
    <submittedName>
        <fullName evidence="3">Alpha/beta fold hydrolase</fullName>
    </submittedName>
</protein>
<feature type="domain" description="Serine aminopeptidase S33" evidence="2">
    <location>
        <begin position="52"/>
        <end position="286"/>
    </location>
</feature>
<sequence>MFKLKKNLLLFNIFLFISLFLFVFIYKQKIYAYPLLNKVTTGIYTELKTVENAKANIIITHGIAESSKEYEKLTNYLNRSGYNVLLYDIRSHGQSRSDNNNIADIDSFHTFVDDLHLIVNSLKQENNLKIILLGHSLGGMINNCYVYKYNDIDGVINSGSPTKIIDSVINFINPENIQNMDNIPVGMNYEKLSRSPLTTEMKNCRTINFLTPNFIRNTMILSIQYFQEKMINELFQYPVPILLLHGGQDQIILPENSQELFDLIQNTNKKLKLYPLNYHNLFNDLDNEQVYQDVIEWLEQFNI</sequence>
<reference evidence="3 4" key="1">
    <citation type="journal article" date="2021" name="Mol. Plant">
        <title>Genomic insights into the fast growth of paulownias and the formation of Paulownia witches' broom.</title>
        <authorList>
            <person name="Cao Y."/>
            <person name="Sun G."/>
            <person name="Zhai X."/>
            <person name="Xu P."/>
            <person name="Ma L."/>
            <person name="Deng M."/>
            <person name="Zhao Z."/>
            <person name="Yang H."/>
            <person name="Dong Y."/>
            <person name="Shang Z."/>
            <person name="Lv Y."/>
            <person name="Yan L."/>
            <person name="Liu H."/>
            <person name="Cao X."/>
            <person name="Li B."/>
            <person name="Wang Z."/>
            <person name="Zhao X."/>
            <person name="Yu H."/>
            <person name="Wang F."/>
            <person name="Ma W."/>
            <person name="Huang J."/>
            <person name="Fan G."/>
        </authorList>
    </citation>
    <scope>NUCLEOTIDE SEQUENCE [LARGE SCALE GENOMIC DNA]</scope>
    <source>
        <strain evidence="3 4">Zhengzhou</strain>
    </source>
</reference>
<organism evidence="3 4">
    <name type="scientific">Paulownia witches'-broom phytoplasma</name>
    <dbReference type="NCBI Taxonomy" id="39647"/>
    <lineage>
        <taxon>Bacteria</taxon>
        <taxon>Bacillati</taxon>
        <taxon>Mycoplasmatota</taxon>
        <taxon>Mollicutes</taxon>
        <taxon>Acholeplasmatales</taxon>
        <taxon>Acholeplasmataceae</taxon>
        <taxon>Candidatus Phytoplasma</taxon>
        <taxon>16SrI (Aster yellows group)</taxon>
    </lineage>
</organism>
<accession>A0ABX8TQN1</accession>
<evidence type="ECO:0000313" key="4">
    <source>
        <dbReference type="Proteomes" id="UP000825369"/>
    </source>
</evidence>
<dbReference type="Pfam" id="PF12146">
    <property type="entry name" value="Hydrolase_4"/>
    <property type="match status" value="1"/>
</dbReference>